<dbReference type="Pfam" id="PF03795">
    <property type="entry name" value="YCII"/>
    <property type="match status" value="1"/>
</dbReference>
<dbReference type="EMBL" id="CP003346">
    <property type="protein sequence ID" value="AGA80256.1"/>
    <property type="molecule type" value="Genomic_DNA"/>
</dbReference>
<evidence type="ECO:0000256" key="2">
    <source>
        <dbReference type="SAM" id="SignalP"/>
    </source>
</evidence>
<accession>L0G5G0</accession>
<dbReference type="RefSeq" id="WP_015267791.1">
    <property type="nucleotide sequence ID" value="NC_019904.1"/>
</dbReference>
<comment type="similarity">
    <text evidence="1">Belongs to the YciI family.</text>
</comment>
<keyword evidence="2" id="KW-0732">Signal</keyword>
<dbReference type="SUPFAM" id="SSF54909">
    <property type="entry name" value="Dimeric alpha+beta barrel"/>
    <property type="match status" value="1"/>
</dbReference>
<evidence type="ECO:0000313" key="5">
    <source>
        <dbReference type="Proteomes" id="UP000010796"/>
    </source>
</evidence>
<sequence length="150" mass="17078">MKKHLSIFALLMVLFSPVFGQEKFDEALAKKYEADDYGMRKYVMAFLKRGPKVEQYSDEERAKIQEGHMAHIGKMAEDKTLVLAGPFFGKGDLRGIFIFDLETIEEAEKLTAEDPAIKAGVLQMELLEWYGSAAVMAIPEIHEKIQKIDY</sequence>
<dbReference type="Proteomes" id="UP000010796">
    <property type="component" value="Chromosome"/>
</dbReference>
<protein>
    <recommendedName>
        <fullName evidence="3">YCII-related domain-containing protein</fullName>
    </recommendedName>
</protein>
<organism evidence="4 5">
    <name type="scientific">Echinicola vietnamensis (strain DSM 17526 / LMG 23754 / KMM 6221)</name>
    <dbReference type="NCBI Taxonomy" id="926556"/>
    <lineage>
        <taxon>Bacteria</taxon>
        <taxon>Pseudomonadati</taxon>
        <taxon>Bacteroidota</taxon>
        <taxon>Cytophagia</taxon>
        <taxon>Cytophagales</taxon>
        <taxon>Cyclobacteriaceae</taxon>
        <taxon>Echinicola</taxon>
    </lineage>
</organism>
<dbReference type="HOGENOM" id="CLU_133148_0_0_10"/>
<gene>
    <name evidence="4" type="ordered locus">Echvi_4049</name>
</gene>
<feature type="chain" id="PRO_5003942264" description="YCII-related domain-containing protein" evidence="2">
    <location>
        <begin position="21"/>
        <end position="150"/>
    </location>
</feature>
<reference evidence="5" key="1">
    <citation type="submission" date="2012-02" db="EMBL/GenBank/DDBJ databases">
        <title>The complete genome of Echinicola vietnamensis DSM 17526.</title>
        <authorList>
            <person name="Lucas S."/>
            <person name="Copeland A."/>
            <person name="Lapidus A."/>
            <person name="Glavina del Rio T."/>
            <person name="Dalin E."/>
            <person name="Tice H."/>
            <person name="Bruce D."/>
            <person name="Goodwin L."/>
            <person name="Pitluck S."/>
            <person name="Peters L."/>
            <person name="Ovchinnikova G."/>
            <person name="Teshima H."/>
            <person name="Kyrpides N."/>
            <person name="Mavromatis K."/>
            <person name="Ivanova N."/>
            <person name="Brettin T."/>
            <person name="Detter J.C."/>
            <person name="Han C."/>
            <person name="Larimer F."/>
            <person name="Land M."/>
            <person name="Hauser L."/>
            <person name="Markowitz V."/>
            <person name="Cheng J.-F."/>
            <person name="Hugenholtz P."/>
            <person name="Woyke T."/>
            <person name="Wu D."/>
            <person name="Brambilla E."/>
            <person name="Klenk H.-P."/>
            <person name="Eisen J.A."/>
        </authorList>
    </citation>
    <scope>NUCLEOTIDE SEQUENCE [LARGE SCALE GENOMIC DNA]</scope>
    <source>
        <strain evidence="5">DSM 17526 / LMG 23754 / KMM 6221</strain>
    </source>
</reference>
<dbReference type="KEGG" id="evi:Echvi_4049"/>
<name>L0G5G0_ECHVK</name>
<dbReference type="AlphaFoldDB" id="L0G5G0"/>
<evidence type="ECO:0000259" key="3">
    <source>
        <dbReference type="Pfam" id="PF03795"/>
    </source>
</evidence>
<feature type="signal peptide" evidence="2">
    <location>
        <begin position="1"/>
        <end position="20"/>
    </location>
</feature>
<dbReference type="eggNOG" id="COG2350">
    <property type="taxonomic scope" value="Bacteria"/>
</dbReference>
<evidence type="ECO:0000313" key="4">
    <source>
        <dbReference type="EMBL" id="AGA80256.1"/>
    </source>
</evidence>
<proteinExistence type="inferred from homology"/>
<keyword evidence="5" id="KW-1185">Reference proteome</keyword>
<dbReference type="STRING" id="926556.Echvi_4049"/>
<dbReference type="InterPro" id="IPR011008">
    <property type="entry name" value="Dimeric_a/b-barrel"/>
</dbReference>
<dbReference type="PATRIC" id="fig|926556.3.peg.4262"/>
<dbReference type="InterPro" id="IPR005545">
    <property type="entry name" value="YCII"/>
</dbReference>
<dbReference type="OrthoDB" id="8481699at2"/>
<dbReference type="Gene3D" id="3.30.70.1060">
    <property type="entry name" value="Dimeric alpha+beta barrel"/>
    <property type="match status" value="1"/>
</dbReference>
<evidence type="ECO:0000256" key="1">
    <source>
        <dbReference type="ARBA" id="ARBA00007689"/>
    </source>
</evidence>
<feature type="domain" description="YCII-related" evidence="3">
    <location>
        <begin position="45"/>
        <end position="129"/>
    </location>
</feature>